<name>A0A1I7TMI5_9PELO</name>
<dbReference type="InterPro" id="IPR001699">
    <property type="entry name" value="TF_T-box"/>
</dbReference>
<sequence>MSNEVSLSLSPSQDELWKTFHARVNEMIVTKAGRNFFPKLEYIVTGLDPQKLYAIMIQIKPVDEFRYRFTNEWIQSAKPDPQAEIKKAYHPDGVRSGKEWMEKPVCFEKVKITHYVSTDAWIITLLSMHKYVPVITIYETLSSNPFVATSSNQVVISTSIPHTEFIAVTAYQNPYVADLKIKYNSYAKAYRKENQENNRKRRTPSTADYSADESNSNSPQPPKSSRASSSSPPALNSFPSFPFTINPFLFPFPNFTQTTPPTLIPPLTFPFQLFPFLNPHSVSLPSGSVEEQPEIPEEEIDIMH</sequence>
<dbReference type="GO" id="GO:0005634">
    <property type="term" value="C:nucleus"/>
    <property type="evidence" value="ECO:0007669"/>
    <property type="project" value="UniProtKB-SubCell"/>
</dbReference>
<comment type="caution">
    <text evidence="6">Lacks conserved residue(s) required for the propagation of feature annotation.</text>
</comment>
<dbReference type="GO" id="GO:0045893">
    <property type="term" value="P:positive regulation of DNA-templated transcription"/>
    <property type="evidence" value="ECO:0007669"/>
    <property type="project" value="InterPro"/>
</dbReference>
<dbReference type="GO" id="GO:0000978">
    <property type="term" value="F:RNA polymerase II cis-regulatory region sequence-specific DNA binding"/>
    <property type="evidence" value="ECO:0007669"/>
    <property type="project" value="InterPro"/>
</dbReference>
<dbReference type="Pfam" id="PF00907">
    <property type="entry name" value="T-box"/>
    <property type="match status" value="1"/>
</dbReference>
<dbReference type="Gene3D" id="2.60.40.820">
    <property type="entry name" value="Transcription factor, T-box"/>
    <property type="match status" value="1"/>
</dbReference>
<dbReference type="PROSITE" id="PS01264">
    <property type="entry name" value="TBOX_2"/>
    <property type="match status" value="1"/>
</dbReference>
<evidence type="ECO:0000256" key="3">
    <source>
        <dbReference type="ARBA" id="ARBA00023125"/>
    </source>
</evidence>
<dbReference type="eggNOG" id="KOG3585">
    <property type="taxonomic scope" value="Eukaryota"/>
</dbReference>
<proteinExistence type="predicted"/>
<dbReference type="SMART" id="SM00425">
    <property type="entry name" value="TBOX"/>
    <property type="match status" value="1"/>
</dbReference>
<comment type="subcellular location">
    <subcellularLocation>
        <location evidence="1 6">Nucleus</location>
    </subcellularLocation>
</comment>
<evidence type="ECO:0000313" key="9">
    <source>
        <dbReference type="Proteomes" id="UP000095282"/>
    </source>
</evidence>
<keyword evidence="3 6" id="KW-0238">DNA-binding</keyword>
<reference evidence="10" key="1">
    <citation type="submission" date="2016-11" db="UniProtKB">
        <authorList>
            <consortium name="WormBaseParasite"/>
        </authorList>
    </citation>
    <scope>IDENTIFICATION</scope>
</reference>
<dbReference type="AlphaFoldDB" id="A0A1I7TMI5"/>
<evidence type="ECO:0000256" key="7">
    <source>
        <dbReference type="SAM" id="MobiDB-lite"/>
    </source>
</evidence>
<keyword evidence="9" id="KW-1185">Reference proteome</keyword>
<dbReference type="STRING" id="1561998.A0A1I7TMI5"/>
<organism evidence="9 10">
    <name type="scientific">Caenorhabditis tropicalis</name>
    <dbReference type="NCBI Taxonomy" id="1561998"/>
    <lineage>
        <taxon>Eukaryota</taxon>
        <taxon>Metazoa</taxon>
        <taxon>Ecdysozoa</taxon>
        <taxon>Nematoda</taxon>
        <taxon>Chromadorea</taxon>
        <taxon>Rhabditida</taxon>
        <taxon>Rhabditina</taxon>
        <taxon>Rhabditomorpha</taxon>
        <taxon>Rhabditoidea</taxon>
        <taxon>Rhabditidae</taxon>
        <taxon>Peloderinae</taxon>
        <taxon>Caenorhabditis</taxon>
    </lineage>
</organism>
<evidence type="ECO:0000256" key="1">
    <source>
        <dbReference type="ARBA" id="ARBA00004123"/>
    </source>
</evidence>
<dbReference type="WBParaSite" id="Csp11.Scaffold628.g7401.t1">
    <property type="protein sequence ID" value="Csp11.Scaffold628.g7401.t1"/>
    <property type="gene ID" value="Csp11.Scaffold628.g7401"/>
</dbReference>
<dbReference type="InterPro" id="IPR008967">
    <property type="entry name" value="p53-like_TF_DNA-bd_sf"/>
</dbReference>
<evidence type="ECO:0000313" key="10">
    <source>
        <dbReference type="WBParaSite" id="Csp11.Scaffold628.g7401.t1"/>
    </source>
</evidence>
<keyword evidence="2" id="KW-0805">Transcription regulation</keyword>
<dbReference type="PRINTS" id="PR00937">
    <property type="entry name" value="TBOX"/>
</dbReference>
<evidence type="ECO:0000256" key="6">
    <source>
        <dbReference type="PROSITE-ProRule" id="PRU00201"/>
    </source>
</evidence>
<dbReference type="CDD" id="cd00182">
    <property type="entry name" value="T-box"/>
    <property type="match status" value="1"/>
</dbReference>
<keyword evidence="4" id="KW-0804">Transcription</keyword>
<dbReference type="FunFam" id="2.60.40.820:FF:000013">
    <property type="entry name" value="T-box transcription factor tbx-9"/>
    <property type="match status" value="1"/>
</dbReference>
<dbReference type="GO" id="GO:0001708">
    <property type="term" value="P:cell fate specification"/>
    <property type="evidence" value="ECO:0007669"/>
    <property type="project" value="TreeGrafter"/>
</dbReference>
<evidence type="ECO:0000259" key="8">
    <source>
        <dbReference type="PROSITE" id="PS50252"/>
    </source>
</evidence>
<dbReference type="InterPro" id="IPR018186">
    <property type="entry name" value="TF_T-box_CS"/>
</dbReference>
<keyword evidence="5 6" id="KW-0539">Nucleus</keyword>
<dbReference type="InterPro" id="IPR036960">
    <property type="entry name" value="T-box_sf"/>
</dbReference>
<dbReference type="GO" id="GO:0000981">
    <property type="term" value="F:DNA-binding transcription factor activity, RNA polymerase II-specific"/>
    <property type="evidence" value="ECO:0007669"/>
    <property type="project" value="TreeGrafter"/>
</dbReference>
<evidence type="ECO:0000256" key="4">
    <source>
        <dbReference type="ARBA" id="ARBA00023163"/>
    </source>
</evidence>
<evidence type="ECO:0000256" key="2">
    <source>
        <dbReference type="ARBA" id="ARBA00023015"/>
    </source>
</evidence>
<dbReference type="Proteomes" id="UP000095282">
    <property type="component" value="Unplaced"/>
</dbReference>
<feature type="domain" description="T-box" evidence="8">
    <location>
        <begin position="11"/>
        <end position="192"/>
    </location>
</feature>
<dbReference type="PANTHER" id="PTHR11267:SF170">
    <property type="entry name" value="T-BOX PROTEIN 33-RELATED"/>
    <property type="match status" value="1"/>
</dbReference>
<dbReference type="PROSITE" id="PS50252">
    <property type="entry name" value="TBOX_3"/>
    <property type="match status" value="1"/>
</dbReference>
<feature type="region of interest" description="Disordered" evidence="7">
    <location>
        <begin position="285"/>
        <end position="304"/>
    </location>
</feature>
<dbReference type="InterPro" id="IPR046360">
    <property type="entry name" value="T-box_DNA-bd"/>
</dbReference>
<accession>A0A1I7TMI5</accession>
<protein>
    <submittedName>
        <fullName evidence="10">T-box domain-containing protein</fullName>
    </submittedName>
</protein>
<dbReference type="PANTHER" id="PTHR11267">
    <property type="entry name" value="T-BOX PROTEIN-RELATED"/>
    <property type="match status" value="1"/>
</dbReference>
<feature type="region of interest" description="Disordered" evidence="7">
    <location>
        <begin position="192"/>
        <end position="233"/>
    </location>
</feature>
<dbReference type="GO" id="GO:0000785">
    <property type="term" value="C:chromatin"/>
    <property type="evidence" value="ECO:0007669"/>
    <property type="project" value="TreeGrafter"/>
</dbReference>
<evidence type="ECO:0000256" key="5">
    <source>
        <dbReference type="ARBA" id="ARBA00023242"/>
    </source>
</evidence>
<dbReference type="SUPFAM" id="SSF49417">
    <property type="entry name" value="p53-like transcription factors"/>
    <property type="match status" value="1"/>
</dbReference>
<feature type="compositionally biased region" description="Low complexity" evidence="7">
    <location>
        <begin position="214"/>
        <end position="233"/>
    </location>
</feature>
<feature type="compositionally biased region" description="Acidic residues" evidence="7">
    <location>
        <begin position="291"/>
        <end position="304"/>
    </location>
</feature>